<dbReference type="RefSeq" id="XP_009253387.1">
    <property type="nucleotide sequence ID" value="XM_009255112.1"/>
</dbReference>
<name>K3W2M3_FUSPC</name>
<evidence type="ECO:0000259" key="1">
    <source>
        <dbReference type="Pfam" id="PF26616"/>
    </source>
</evidence>
<protein>
    <recommendedName>
        <fullName evidence="1">CorA-like transporter domain-containing protein</fullName>
    </recommendedName>
</protein>
<gene>
    <name evidence="2" type="ORF">FPSE_01993</name>
</gene>
<dbReference type="AlphaFoldDB" id="K3W2M3"/>
<dbReference type="KEGG" id="fpu:FPSE_01993"/>
<comment type="caution">
    <text evidence="2">The sequence shown here is derived from an EMBL/GenBank/DDBJ whole genome shotgun (WGS) entry which is preliminary data.</text>
</comment>
<dbReference type="eggNOG" id="ENOG502SSBC">
    <property type="taxonomic scope" value="Eukaryota"/>
</dbReference>
<feature type="domain" description="CorA-like transporter" evidence="1">
    <location>
        <begin position="68"/>
        <end position="140"/>
    </location>
</feature>
<keyword evidence="3" id="KW-1185">Reference proteome</keyword>
<dbReference type="HOGENOM" id="CLU_025521_2_0_1"/>
<dbReference type="EMBL" id="AFNW01000054">
    <property type="protein sequence ID" value="EKJ77900.1"/>
    <property type="molecule type" value="Genomic_DNA"/>
</dbReference>
<accession>K3W2M3</accession>
<feature type="domain" description="CorA-like transporter" evidence="1">
    <location>
        <begin position="147"/>
        <end position="264"/>
    </location>
</feature>
<dbReference type="InterPro" id="IPR058257">
    <property type="entry name" value="CorA-like_dom"/>
</dbReference>
<organism evidence="2 3">
    <name type="scientific">Fusarium pseudograminearum (strain CS3096)</name>
    <name type="common">Wheat and barley crown-rot fungus</name>
    <dbReference type="NCBI Taxonomy" id="1028729"/>
    <lineage>
        <taxon>Eukaryota</taxon>
        <taxon>Fungi</taxon>
        <taxon>Dikarya</taxon>
        <taxon>Ascomycota</taxon>
        <taxon>Pezizomycotina</taxon>
        <taxon>Sordariomycetes</taxon>
        <taxon>Hypocreomycetidae</taxon>
        <taxon>Hypocreales</taxon>
        <taxon>Nectriaceae</taxon>
        <taxon>Fusarium</taxon>
    </lineage>
</organism>
<reference evidence="2 3" key="1">
    <citation type="journal article" date="2012" name="PLoS Pathog.">
        <title>Comparative pathogenomics reveals horizontally acquired novel virulence genes in fungi infecting cereal hosts.</title>
        <authorList>
            <person name="Gardiner D.M."/>
            <person name="McDonald M.C."/>
            <person name="Covarelli L."/>
            <person name="Solomon P.S."/>
            <person name="Rusu A.G."/>
            <person name="Marshall M."/>
            <person name="Kazan K."/>
            <person name="Chakraborty S."/>
            <person name="McDonald B.A."/>
            <person name="Manners J.M."/>
        </authorList>
    </citation>
    <scope>NUCLEOTIDE SEQUENCE [LARGE SCALE GENOMIC DNA]</scope>
    <source>
        <strain evidence="2 3">CS3096</strain>
    </source>
</reference>
<evidence type="ECO:0000313" key="3">
    <source>
        <dbReference type="Proteomes" id="UP000007978"/>
    </source>
</evidence>
<dbReference type="Proteomes" id="UP000007978">
    <property type="component" value="Chromosome 1"/>
</dbReference>
<dbReference type="GeneID" id="20360612"/>
<dbReference type="OrthoDB" id="5396681at2759"/>
<proteinExistence type="predicted"/>
<sequence length="511" mass="57745">MHEVQYPDYKLFPAAFEAWLRAKFDDPTITVETEREEKLAVGCPGKDARRYSFVPFATMNTHDQLMQHCSKSLDYPCNLQEPCQPRRTLDGYRKMLIKSEEDLFDSEKEEITIIESGERAYKCDQETFTRPAGLQKHLLQNRFNGFDALDKPADDLVQIPRLGRSGCVHGTQYLLRSVEQSTGPMGETAWNIRQMAVHHHLMQETIKEAMLDDPSLSPTPAEGLSKSFAATLLTHLIHLQWCDESWRLCINDFEERIRTVLSKAKTARVHQQSGIHTTVKRALTSKSNTNVNDKSEKHTAFRNTRLQLNKNGWEALTSYLCLTPITGNTSEPVPREKEMVDEGVSNRLEALMVLDTFSINEAQKLHDIGEHLENFRQIKISCKAELASFSRHVERIRKNLEIRVTQIESLIAWLKEGKVLVSHMFTESSHIQSEKMKKIAYKTEKETISMHVIMCVTLAFLPGTFVAGVHQSGLPREPVFNILSKSAITTTPATGGDTTTAAGDATTVATA</sequence>
<dbReference type="Pfam" id="PF26616">
    <property type="entry name" value="CorA-like"/>
    <property type="match status" value="2"/>
</dbReference>
<evidence type="ECO:0000313" key="2">
    <source>
        <dbReference type="EMBL" id="EKJ77900.1"/>
    </source>
</evidence>